<gene>
    <name evidence="1" type="ORF">A2519_13975</name>
</gene>
<evidence type="ECO:0008006" key="3">
    <source>
        <dbReference type="Google" id="ProtNLM"/>
    </source>
</evidence>
<accession>A0A1F7FLA1</accession>
<evidence type="ECO:0000313" key="2">
    <source>
        <dbReference type="Proteomes" id="UP000179243"/>
    </source>
</evidence>
<proteinExistence type="predicted"/>
<protein>
    <recommendedName>
        <fullName evidence="3">Lipoprotein</fullName>
    </recommendedName>
</protein>
<dbReference type="Proteomes" id="UP000179243">
    <property type="component" value="Unassembled WGS sequence"/>
</dbReference>
<comment type="caution">
    <text evidence="1">The sequence shown here is derived from an EMBL/GenBank/DDBJ whole genome shotgun (WGS) entry which is preliminary data.</text>
</comment>
<organism evidence="1 2">
    <name type="scientific">Candidatus Raymondbacteria bacterium RIFOXYD12_FULL_49_13</name>
    <dbReference type="NCBI Taxonomy" id="1817890"/>
    <lineage>
        <taxon>Bacteria</taxon>
        <taxon>Raymondiibacteriota</taxon>
    </lineage>
</organism>
<dbReference type="EMBL" id="MFYX01000011">
    <property type="protein sequence ID" value="OGK07232.1"/>
    <property type="molecule type" value="Genomic_DNA"/>
</dbReference>
<evidence type="ECO:0000313" key="1">
    <source>
        <dbReference type="EMBL" id="OGK07232.1"/>
    </source>
</evidence>
<name>A0A1F7FLA1_UNCRA</name>
<sequence length="139" mass="15427">MISRLIAVCAALFFAQGCSHTKAVIFDANGLEKEVVDVTTSRGKSIEVLDGLAFRTIPLKRINDLNISSRETKSHDGELYYLAEIWLTDGSKVQTYLLPDGRRSGAYVNVNTLLLAKTPNGAYQIQIKDVKKVQFVRAH</sequence>
<dbReference type="PROSITE" id="PS51257">
    <property type="entry name" value="PROKAR_LIPOPROTEIN"/>
    <property type="match status" value="1"/>
</dbReference>
<dbReference type="AlphaFoldDB" id="A0A1F7FLA1"/>
<reference evidence="1 2" key="1">
    <citation type="journal article" date="2016" name="Nat. Commun.">
        <title>Thousands of microbial genomes shed light on interconnected biogeochemical processes in an aquifer system.</title>
        <authorList>
            <person name="Anantharaman K."/>
            <person name="Brown C.T."/>
            <person name="Hug L.A."/>
            <person name="Sharon I."/>
            <person name="Castelle C.J."/>
            <person name="Probst A.J."/>
            <person name="Thomas B.C."/>
            <person name="Singh A."/>
            <person name="Wilkins M.J."/>
            <person name="Karaoz U."/>
            <person name="Brodie E.L."/>
            <person name="Williams K.H."/>
            <person name="Hubbard S.S."/>
            <person name="Banfield J.F."/>
        </authorList>
    </citation>
    <scope>NUCLEOTIDE SEQUENCE [LARGE SCALE GENOMIC DNA]</scope>
</reference>